<evidence type="ECO:0000313" key="10">
    <source>
        <dbReference type="Proteomes" id="UP001212152"/>
    </source>
</evidence>
<dbReference type="GO" id="GO:0006886">
    <property type="term" value="P:intracellular protein transport"/>
    <property type="evidence" value="ECO:0007669"/>
    <property type="project" value="InterPro"/>
</dbReference>
<keyword evidence="3 6" id="KW-0813">Transport</keyword>
<organism evidence="9 10">
    <name type="scientific">Geranomyces variabilis</name>
    <dbReference type="NCBI Taxonomy" id="109894"/>
    <lineage>
        <taxon>Eukaryota</taxon>
        <taxon>Fungi</taxon>
        <taxon>Fungi incertae sedis</taxon>
        <taxon>Chytridiomycota</taxon>
        <taxon>Chytridiomycota incertae sedis</taxon>
        <taxon>Chytridiomycetes</taxon>
        <taxon>Spizellomycetales</taxon>
        <taxon>Powellomycetaceae</taxon>
        <taxon>Geranomyces</taxon>
    </lineage>
</organism>
<reference evidence="9" key="1">
    <citation type="submission" date="2020-05" db="EMBL/GenBank/DDBJ databases">
        <title>Phylogenomic resolution of chytrid fungi.</title>
        <authorList>
            <person name="Stajich J.E."/>
            <person name="Amses K."/>
            <person name="Simmons R."/>
            <person name="Seto K."/>
            <person name="Myers J."/>
            <person name="Bonds A."/>
            <person name="Quandt C.A."/>
            <person name="Barry K."/>
            <person name="Liu P."/>
            <person name="Grigoriev I."/>
            <person name="Longcore J.E."/>
            <person name="James T.Y."/>
        </authorList>
    </citation>
    <scope>NUCLEOTIDE SEQUENCE</scope>
    <source>
        <strain evidence="9">JEL0379</strain>
    </source>
</reference>
<feature type="domain" description="Clathrin/coatomer adaptor adaptin-like N-terminal" evidence="8">
    <location>
        <begin position="45"/>
        <end position="592"/>
    </location>
</feature>
<dbReference type="GO" id="GO:0012505">
    <property type="term" value="C:endomembrane system"/>
    <property type="evidence" value="ECO:0007669"/>
    <property type="project" value="UniProtKB-SubCell"/>
</dbReference>
<comment type="similarity">
    <text evidence="2 6">Belongs to the adaptor complexes large subunit family.</text>
</comment>
<sequence length="783" mass="87739">MDKYLRSAATLASEASKSAKRLTQELVERSKEVGAPEQFYDSSEAKLKEIRANLDSKFDKDKIDGVKRLVAMMSKGKNVKSFFPDVVKLVASNSFELRKLVYIYLLRYADQEPDLALLSINTFQKDLADRNPLIRAMALRVMSSIRVQVIVPIIMLALKKATTDLSPYVRKAAANAIPKCYSLDPSQQEYLIEIIEILLNDNSTLVLGSVISSMNKVCPDRLDLIHKHYRKLCRLLVEADEWSQIMILELLILYARTFFLRPPEDEAPNVEIAVNSPFYPDERNGRDTTHDVDRAESLRPHIDPDYQLLCRSCAPLLSSRNPSVVLTVAKLYNHIGTTSMCAAPAKALVRLLSCSREERYVVLLNIASMAQERPFLFKPFVRSFFIFGGEPSFIRDLKLEMLNLLSDDDNLPMILRELKDYVRSPDSDLVLTTIKILGRLSCRIRTIAEESLSILMLLVSSRDERIVAESVIVIRTLLQLTSVEQNTRVISQLSKSLDKITSPQAKASILWLIGQYCAAVPKLAPDTLRKAAKTFPTESEIVKLQILTLAGKLACADSRDVCRVLLRYVLELARYDASWDVRDRARFIKFLLFGSNDGAEGAAADALLGEEGSEHFLKSSLAKILLSTKATAVAESAYAGRIRYNLGSLSHALNRALPQYKSLPAWSTQVSPEAAVLRDVEEIGERWNRDRVVSAPVTLVSGAAVKTKKRMVTLDQFYDDEKSDSAESSSEGSEDEEGEEEVEEEEEEEEGEEEQDEDDDDDSGSEEADDDSEGDQVPLSRNV</sequence>
<dbReference type="Gene3D" id="1.25.10.10">
    <property type="entry name" value="Leucine-rich Repeat Variant"/>
    <property type="match status" value="1"/>
</dbReference>
<dbReference type="InterPro" id="IPR011989">
    <property type="entry name" value="ARM-like"/>
</dbReference>
<evidence type="ECO:0000256" key="3">
    <source>
        <dbReference type="ARBA" id="ARBA00022448"/>
    </source>
</evidence>
<accession>A0AAD5XMB5</accession>
<evidence type="ECO:0000259" key="8">
    <source>
        <dbReference type="Pfam" id="PF01602"/>
    </source>
</evidence>
<dbReference type="GO" id="GO:0016192">
    <property type="term" value="P:vesicle-mediated transport"/>
    <property type="evidence" value="ECO:0007669"/>
    <property type="project" value="InterPro"/>
</dbReference>
<dbReference type="SUPFAM" id="SSF48371">
    <property type="entry name" value="ARM repeat"/>
    <property type="match status" value="1"/>
</dbReference>
<comment type="caution">
    <text evidence="9">The sequence shown here is derived from an EMBL/GenBank/DDBJ whole genome shotgun (WGS) entry which is preliminary data.</text>
</comment>
<evidence type="ECO:0000256" key="6">
    <source>
        <dbReference type="PIRNR" id="PIRNR002291"/>
    </source>
</evidence>
<dbReference type="InterPro" id="IPR002553">
    <property type="entry name" value="Clathrin/coatomer_adapt-like_N"/>
</dbReference>
<dbReference type="GO" id="GO:0030276">
    <property type="term" value="F:clathrin binding"/>
    <property type="evidence" value="ECO:0007669"/>
    <property type="project" value="InterPro"/>
</dbReference>
<gene>
    <name evidence="9" type="primary">AP3B1</name>
    <name evidence="9" type="ORF">HDU87_003729</name>
</gene>
<dbReference type="AlphaFoldDB" id="A0AAD5XMB5"/>
<name>A0AAD5XMB5_9FUNG</name>
<dbReference type="EMBL" id="JADGJQ010000028">
    <property type="protein sequence ID" value="KAJ3178177.1"/>
    <property type="molecule type" value="Genomic_DNA"/>
</dbReference>
<feature type="compositionally biased region" description="Acidic residues" evidence="7">
    <location>
        <begin position="732"/>
        <end position="774"/>
    </location>
</feature>
<protein>
    <recommendedName>
        <fullName evidence="6">AP complex subunit beta</fullName>
    </recommendedName>
</protein>
<evidence type="ECO:0000256" key="4">
    <source>
        <dbReference type="ARBA" id="ARBA00022927"/>
    </source>
</evidence>
<evidence type="ECO:0000256" key="1">
    <source>
        <dbReference type="ARBA" id="ARBA00004308"/>
    </source>
</evidence>
<dbReference type="InterPro" id="IPR026739">
    <property type="entry name" value="AP_beta"/>
</dbReference>
<dbReference type="PIRSF" id="PIRSF002291">
    <property type="entry name" value="AP_complex_beta"/>
    <property type="match status" value="1"/>
</dbReference>
<dbReference type="GO" id="GO:0030117">
    <property type="term" value="C:membrane coat"/>
    <property type="evidence" value="ECO:0007669"/>
    <property type="project" value="InterPro"/>
</dbReference>
<dbReference type="Proteomes" id="UP001212152">
    <property type="component" value="Unassembled WGS sequence"/>
</dbReference>
<proteinExistence type="inferred from homology"/>
<keyword evidence="4 6" id="KW-0653">Protein transport</keyword>
<evidence type="ECO:0000256" key="2">
    <source>
        <dbReference type="ARBA" id="ARBA00006613"/>
    </source>
</evidence>
<dbReference type="Pfam" id="PF01602">
    <property type="entry name" value="Adaptin_N"/>
    <property type="match status" value="1"/>
</dbReference>
<evidence type="ECO:0000256" key="5">
    <source>
        <dbReference type="ARBA" id="ARBA00023136"/>
    </source>
</evidence>
<comment type="function">
    <text evidence="6">Adaptins are components of the adaptor complexes which link clathrin to receptors in coated vesicles. Clathrin-associated protein complexes are believed to interact with the cytoplasmic tails of membrane proteins, leading to their selection and concentration.</text>
</comment>
<feature type="region of interest" description="Disordered" evidence="7">
    <location>
        <begin position="716"/>
        <end position="783"/>
    </location>
</feature>
<comment type="subcellular location">
    <subcellularLocation>
        <location evidence="1">Endomembrane system</location>
    </subcellularLocation>
</comment>
<evidence type="ECO:0000313" key="9">
    <source>
        <dbReference type="EMBL" id="KAJ3178177.1"/>
    </source>
</evidence>
<dbReference type="InterPro" id="IPR016024">
    <property type="entry name" value="ARM-type_fold"/>
</dbReference>
<evidence type="ECO:0000256" key="7">
    <source>
        <dbReference type="SAM" id="MobiDB-lite"/>
    </source>
</evidence>
<dbReference type="PANTHER" id="PTHR11134">
    <property type="entry name" value="ADAPTOR COMPLEX SUBUNIT BETA FAMILY MEMBER"/>
    <property type="match status" value="1"/>
</dbReference>
<keyword evidence="5 6" id="KW-0472">Membrane</keyword>
<dbReference type="InterPro" id="IPR016342">
    <property type="entry name" value="AP_complex_bsu_1_2_4"/>
</dbReference>
<keyword evidence="10" id="KW-1185">Reference proteome</keyword>